<comment type="caution">
    <text evidence="1">The sequence shown here is derived from an EMBL/GenBank/DDBJ whole genome shotgun (WGS) entry which is preliminary data.</text>
</comment>
<reference evidence="1 2" key="1">
    <citation type="journal article" date="2015" name="Nature">
        <title>rRNA introns, odd ribosomes, and small enigmatic genomes across a large radiation of phyla.</title>
        <authorList>
            <person name="Brown C.T."/>
            <person name="Hug L.A."/>
            <person name="Thomas B.C."/>
            <person name="Sharon I."/>
            <person name="Castelle C.J."/>
            <person name="Singh A."/>
            <person name="Wilkins M.J."/>
            <person name="Williams K.H."/>
            <person name="Banfield J.F."/>
        </authorList>
    </citation>
    <scope>NUCLEOTIDE SEQUENCE [LARGE SCALE GENOMIC DNA]</scope>
</reference>
<dbReference type="AlphaFoldDB" id="A0A0G1UG00"/>
<gene>
    <name evidence="1" type="ORF">UX78_C0005G0031</name>
</gene>
<sequence>MVDKETGLWPRFQRVRRAVSEAMAGGKGKVNIYRWGGEDAGILDLAGQRLGEFGGVSVELKIKGTDSGWQQELEVDPSGDLHFTKRRGGSMNVEGLFRSPDGKQGVVQMTSVSGGREICEAYWLQTIKGAARLEQVVVNGRVYDSQDLEGDKEAEIPGTRTRVKRILPLK</sequence>
<evidence type="ECO:0000313" key="1">
    <source>
        <dbReference type="EMBL" id="KKU56615.1"/>
    </source>
</evidence>
<proteinExistence type="predicted"/>
<organism evidence="1 2">
    <name type="scientific">Candidatus Amesbacteria bacterium GW2011_GWA2_47_11</name>
    <dbReference type="NCBI Taxonomy" id="1618357"/>
    <lineage>
        <taxon>Bacteria</taxon>
        <taxon>Candidatus Amesiibacteriota</taxon>
    </lineage>
</organism>
<dbReference type="Proteomes" id="UP000034607">
    <property type="component" value="Unassembled WGS sequence"/>
</dbReference>
<accession>A0A0G1UG00</accession>
<protein>
    <submittedName>
        <fullName evidence="1">Uncharacterized protein</fullName>
    </submittedName>
</protein>
<evidence type="ECO:0000313" key="2">
    <source>
        <dbReference type="Proteomes" id="UP000034607"/>
    </source>
</evidence>
<name>A0A0G1UG00_9BACT</name>
<dbReference type="EMBL" id="LCNM01000005">
    <property type="protein sequence ID" value="KKU56615.1"/>
    <property type="molecule type" value="Genomic_DNA"/>
</dbReference>